<dbReference type="GO" id="GO:0005829">
    <property type="term" value="C:cytosol"/>
    <property type="evidence" value="ECO:0007669"/>
    <property type="project" value="TreeGrafter"/>
</dbReference>
<dbReference type="SFLD" id="SFLDS00003">
    <property type="entry name" value="Haloacid_Dehalogenase"/>
    <property type="match status" value="1"/>
</dbReference>
<proteinExistence type="predicted"/>
<dbReference type="InterPro" id="IPR023214">
    <property type="entry name" value="HAD_sf"/>
</dbReference>
<dbReference type="PANTHER" id="PTHR43434">
    <property type="entry name" value="PHOSPHOGLYCOLATE PHOSPHATASE"/>
    <property type="match status" value="1"/>
</dbReference>
<dbReference type="InterPro" id="IPR036412">
    <property type="entry name" value="HAD-like_sf"/>
</dbReference>
<dbReference type="AlphaFoldDB" id="A0A7Y9UUV1"/>
<reference evidence="1 2" key="1">
    <citation type="submission" date="2020-07" db="EMBL/GenBank/DDBJ databases">
        <title>Sequencing the genomes of 1000 actinobacteria strains.</title>
        <authorList>
            <person name="Klenk H.-P."/>
        </authorList>
    </citation>
    <scope>NUCLEOTIDE SEQUENCE [LARGE SCALE GENOMIC DNA]</scope>
    <source>
        <strain evidence="1 2">DSM 24552</strain>
    </source>
</reference>
<evidence type="ECO:0000313" key="2">
    <source>
        <dbReference type="Proteomes" id="UP000544110"/>
    </source>
</evidence>
<dbReference type="GO" id="GO:0006281">
    <property type="term" value="P:DNA repair"/>
    <property type="evidence" value="ECO:0007669"/>
    <property type="project" value="TreeGrafter"/>
</dbReference>
<dbReference type="InterPro" id="IPR041492">
    <property type="entry name" value="HAD_2"/>
</dbReference>
<dbReference type="Gene3D" id="3.40.50.1000">
    <property type="entry name" value="HAD superfamily/HAD-like"/>
    <property type="match status" value="1"/>
</dbReference>
<keyword evidence="1" id="KW-0378">Hydrolase</keyword>
<dbReference type="Pfam" id="PF13419">
    <property type="entry name" value="HAD_2"/>
    <property type="match status" value="1"/>
</dbReference>
<dbReference type="SUPFAM" id="SSF56784">
    <property type="entry name" value="HAD-like"/>
    <property type="match status" value="1"/>
</dbReference>
<dbReference type="PANTHER" id="PTHR43434:SF16">
    <property type="entry name" value="BLL8046 PROTEIN"/>
    <property type="match status" value="1"/>
</dbReference>
<name>A0A7Y9UUV1_9ACTN</name>
<dbReference type="InterPro" id="IPR023198">
    <property type="entry name" value="PGP-like_dom2"/>
</dbReference>
<protein>
    <submittedName>
        <fullName evidence="1">Phosphoglycolate phosphatase-like HAD superfamily hydrolase</fullName>
    </submittedName>
</protein>
<accession>A0A7Y9UUV1</accession>
<dbReference type="GO" id="GO:0008967">
    <property type="term" value="F:phosphoglycolate phosphatase activity"/>
    <property type="evidence" value="ECO:0007669"/>
    <property type="project" value="TreeGrafter"/>
</dbReference>
<evidence type="ECO:0000313" key="1">
    <source>
        <dbReference type="EMBL" id="NYG53865.1"/>
    </source>
</evidence>
<keyword evidence="2" id="KW-1185">Reference proteome</keyword>
<dbReference type="Gene3D" id="1.10.150.240">
    <property type="entry name" value="Putative phosphatase, domain 2"/>
    <property type="match status" value="1"/>
</dbReference>
<gene>
    <name evidence="1" type="ORF">BJ989_000169</name>
</gene>
<comment type="caution">
    <text evidence="1">The sequence shown here is derived from an EMBL/GenBank/DDBJ whole genome shotgun (WGS) entry which is preliminary data.</text>
</comment>
<dbReference type="EMBL" id="JACCAC010000001">
    <property type="protein sequence ID" value="NYG53865.1"/>
    <property type="molecule type" value="Genomic_DNA"/>
</dbReference>
<sequence>MQTPDDGARARRPEPGTADTVVLDVDGTLVDSVYHHVWAWQHAFAEVGVDVPLWQVHRAIGMGGDRLVAAVAGDAVERGVGDRLREVHDEAYERVVRTVRPLPGAEDLVTTLLEQGWRVGVASSGTREQTATALELLPDAHRLDAVVAGPDVDTTKPAADIARLCVERAGGSAGLLVGDTVWDVRTAGALGGACLGVLTGGFSEAELLDAGAFAVVGSAEDVPAALHDLAPHHRGAVTPSTREVPRA</sequence>
<dbReference type="SFLD" id="SFLDG01129">
    <property type="entry name" value="C1.5:_HAD__Beta-PGM__Phosphata"/>
    <property type="match status" value="1"/>
</dbReference>
<organism evidence="1 2">
    <name type="scientific">Nocardioides perillae</name>
    <dbReference type="NCBI Taxonomy" id="1119534"/>
    <lineage>
        <taxon>Bacteria</taxon>
        <taxon>Bacillati</taxon>
        <taxon>Actinomycetota</taxon>
        <taxon>Actinomycetes</taxon>
        <taxon>Propionibacteriales</taxon>
        <taxon>Nocardioidaceae</taxon>
        <taxon>Nocardioides</taxon>
    </lineage>
</organism>
<dbReference type="RefSeq" id="WP_179516608.1">
    <property type="nucleotide sequence ID" value="NZ_JACCAC010000001.1"/>
</dbReference>
<dbReference type="InterPro" id="IPR050155">
    <property type="entry name" value="HAD-like_hydrolase_sf"/>
</dbReference>
<dbReference type="Proteomes" id="UP000544110">
    <property type="component" value="Unassembled WGS sequence"/>
</dbReference>